<dbReference type="Proteomes" id="UP001149140">
    <property type="component" value="Unassembled WGS sequence"/>
</dbReference>
<keyword evidence="5" id="KW-1185">Reference proteome</keyword>
<feature type="chain" id="PRO_5040834410" evidence="3">
    <location>
        <begin position="26"/>
        <end position="370"/>
    </location>
</feature>
<evidence type="ECO:0000256" key="1">
    <source>
        <dbReference type="SAM" id="MobiDB-lite"/>
    </source>
</evidence>
<name>A0A9X3MRA4_9ACTN</name>
<feature type="signal peptide" evidence="3">
    <location>
        <begin position="1"/>
        <end position="25"/>
    </location>
</feature>
<gene>
    <name evidence="4" type="ORF">OM076_05885</name>
</gene>
<evidence type="ECO:0000256" key="2">
    <source>
        <dbReference type="SAM" id="Phobius"/>
    </source>
</evidence>
<accession>A0A9X3MRA4</accession>
<keyword evidence="2" id="KW-0812">Transmembrane</keyword>
<evidence type="ECO:0000256" key="3">
    <source>
        <dbReference type="SAM" id="SignalP"/>
    </source>
</evidence>
<feature type="compositionally biased region" description="Polar residues" evidence="1">
    <location>
        <begin position="361"/>
        <end position="370"/>
    </location>
</feature>
<keyword evidence="2" id="KW-0472">Membrane</keyword>
<dbReference type="RefSeq" id="WP_270038552.1">
    <property type="nucleotide sequence ID" value="NZ_JAPDOD010000003.1"/>
</dbReference>
<evidence type="ECO:0000313" key="4">
    <source>
        <dbReference type="EMBL" id="MDA0159783.1"/>
    </source>
</evidence>
<feature type="transmembrane region" description="Helical" evidence="2">
    <location>
        <begin position="285"/>
        <end position="307"/>
    </location>
</feature>
<organism evidence="4 5">
    <name type="scientific">Solirubrobacter ginsenosidimutans</name>
    <dbReference type="NCBI Taxonomy" id="490573"/>
    <lineage>
        <taxon>Bacteria</taxon>
        <taxon>Bacillati</taxon>
        <taxon>Actinomycetota</taxon>
        <taxon>Thermoleophilia</taxon>
        <taxon>Solirubrobacterales</taxon>
        <taxon>Solirubrobacteraceae</taxon>
        <taxon>Solirubrobacter</taxon>
    </lineage>
</organism>
<keyword evidence="3" id="KW-0732">Signal</keyword>
<keyword evidence="2" id="KW-1133">Transmembrane helix</keyword>
<reference evidence="4" key="1">
    <citation type="submission" date="2022-10" db="EMBL/GenBank/DDBJ databases">
        <title>The WGS of Solirubrobacter ginsenosidimutans DSM 21036.</title>
        <authorList>
            <person name="Jiang Z."/>
        </authorList>
    </citation>
    <scope>NUCLEOTIDE SEQUENCE</scope>
    <source>
        <strain evidence="4">DSM 21036</strain>
    </source>
</reference>
<evidence type="ECO:0000313" key="5">
    <source>
        <dbReference type="Proteomes" id="UP001149140"/>
    </source>
</evidence>
<dbReference type="AlphaFoldDB" id="A0A9X3MRA4"/>
<sequence>MLLRGVGVFAAVALLGAVAGQVATAGDDSTVERTVQVGATTLRLTGDWRMVDATTLANGPARMHVVLDPSLRAEGGSPARLGGYRGWSSGSGTVLPTTRGMLRVSCDPRPCQRAVRSVSVTGAAILAPAPGLALRLRAPAVLATLDATRASARTALAHAAAPSPATRELAHRLAVAHRTALEALRPLANVAGAASASAAGASTAGTADTAAAGTAGGGLVTALERSEGAYDQLAGATSARAFNAARDEVVATDRAVEAAVAGLARGGAPAVQAPRVPAAAPAGGGASLLTLLLVLATALLVSALAPASLRRLRARRTACDIAKPCVVARRQRTPIAPPPTYGRWNEAPRGPDAAPEDGARTPTTAWSSTA</sequence>
<proteinExistence type="predicted"/>
<feature type="region of interest" description="Disordered" evidence="1">
    <location>
        <begin position="333"/>
        <end position="370"/>
    </location>
</feature>
<dbReference type="EMBL" id="JAPDOD010000003">
    <property type="protein sequence ID" value="MDA0159783.1"/>
    <property type="molecule type" value="Genomic_DNA"/>
</dbReference>
<comment type="caution">
    <text evidence="4">The sequence shown here is derived from an EMBL/GenBank/DDBJ whole genome shotgun (WGS) entry which is preliminary data.</text>
</comment>
<protein>
    <submittedName>
        <fullName evidence="4">Uncharacterized protein</fullName>
    </submittedName>
</protein>